<dbReference type="EMBL" id="MK721545">
    <property type="protein sequence ID" value="QDO71896.1"/>
    <property type="molecule type" value="Genomic_DNA"/>
</dbReference>
<organism evidence="20">
    <name type="scientific">Gregariella coralliophaga</name>
    <dbReference type="NCBI Taxonomy" id="2590089"/>
    <lineage>
        <taxon>Eukaryota</taxon>
        <taxon>Metazoa</taxon>
        <taxon>Spiralia</taxon>
        <taxon>Lophotrochozoa</taxon>
        <taxon>Mollusca</taxon>
        <taxon>Bivalvia</taxon>
        <taxon>Autobranchia</taxon>
        <taxon>Pteriomorphia</taxon>
        <taxon>Mytilida</taxon>
        <taxon>Mytiloidea</taxon>
        <taxon>Mytilidae</taxon>
        <taxon>Crenellinae</taxon>
        <taxon>Gregariella</taxon>
    </lineage>
</organism>
<dbReference type="InterPro" id="IPR050175">
    <property type="entry name" value="Complex_I_Subunit_2"/>
</dbReference>
<evidence type="ECO:0000256" key="18">
    <source>
        <dbReference type="SAM" id="Phobius"/>
    </source>
</evidence>
<evidence type="ECO:0000259" key="19">
    <source>
        <dbReference type="Pfam" id="PF00361"/>
    </source>
</evidence>
<feature type="transmembrane region" description="Helical" evidence="18">
    <location>
        <begin position="72"/>
        <end position="93"/>
    </location>
</feature>
<keyword evidence="6" id="KW-0679">Respiratory chain</keyword>
<evidence type="ECO:0000256" key="17">
    <source>
        <dbReference type="ARBA" id="ARBA00049551"/>
    </source>
</evidence>
<evidence type="ECO:0000256" key="12">
    <source>
        <dbReference type="ARBA" id="ARBA00023027"/>
    </source>
</evidence>
<evidence type="ECO:0000256" key="15">
    <source>
        <dbReference type="ARBA" id="ARBA00023136"/>
    </source>
</evidence>
<dbReference type="GO" id="GO:0008137">
    <property type="term" value="F:NADH dehydrogenase (ubiquinone) activity"/>
    <property type="evidence" value="ECO:0007669"/>
    <property type="project" value="UniProtKB-EC"/>
</dbReference>
<keyword evidence="8" id="KW-0999">Mitochondrion inner membrane</keyword>
<geneLocation type="mitochondrion" evidence="20"/>
<dbReference type="PANTHER" id="PTHR46552:SF1">
    <property type="entry name" value="NADH-UBIQUINONE OXIDOREDUCTASE CHAIN 2"/>
    <property type="match status" value="1"/>
</dbReference>
<evidence type="ECO:0000256" key="2">
    <source>
        <dbReference type="ARBA" id="ARBA00007012"/>
    </source>
</evidence>
<dbReference type="PANTHER" id="PTHR46552">
    <property type="entry name" value="NADH-UBIQUINONE OXIDOREDUCTASE CHAIN 2"/>
    <property type="match status" value="1"/>
</dbReference>
<comment type="similarity">
    <text evidence="2">Belongs to the complex I subunit 2 family.</text>
</comment>
<feature type="domain" description="NADH:quinone oxidoreductase/Mrp antiporter transmembrane" evidence="19">
    <location>
        <begin position="27"/>
        <end position="264"/>
    </location>
</feature>
<evidence type="ECO:0000256" key="10">
    <source>
        <dbReference type="ARBA" id="ARBA00022982"/>
    </source>
</evidence>
<evidence type="ECO:0000256" key="8">
    <source>
        <dbReference type="ARBA" id="ARBA00022792"/>
    </source>
</evidence>
<evidence type="ECO:0000256" key="6">
    <source>
        <dbReference type="ARBA" id="ARBA00022660"/>
    </source>
</evidence>
<evidence type="ECO:0000256" key="3">
    <source>
        <dbReference type="ARBA" id="ARBA00012944"/>
    </source>
</evidence>
<keyword evidence="10" id="KW-0249">Electron transport</keyword>
<feature type="transmembrane region" description="Helical" evidence="18">
    <location>
        <begin position="222"/>
        <end position="241"/>
    </location>
</feature>
<evidence type="ECO:0000256" key="7">
    <source>
        <dbReference type="ARBA" id="ARBA00022692"/>
    </source>
</evidence>
<comment type="subcellular location">
    <subcellularLocation>
        <location evidence="1">Mitochondrion inner membrane</location>
        <topology evidence="1">Multi-pass membrane protein</topology>
    </subcellularLocation>
</comment>
<evidence type="ECO:0000256" key="5">
    <source>
        <dbReference type="ARBA" id="ARBA00022448"/>
    </source>
</evidence>
<feature type="transmembrane region" description="Helical" evidence="18">
    <location>
        <begin position="181"/>
        <end position="210"/>
    </location>
</feature>
<dbReference type="InterPro" id="IPR001750">
    <property type="entry name" value="ND/Mrp_TM"/>
</dbReference>
<feature type="transmembrane region" description="Helical" evidence="18">
    <location>
        <begin position="247"/>
        <end position="273"/>
    </location>
</feature>
<name>A0A516EZG3_9BIVA</name>
<evidence type="ECO:0000256" key="9">
    <source>
        <dbReference type="ARBA" id="ARBA00022967"/>
    </source>
</evidence>
<evidence type="ECO:0000256" key="14">
    <source>
        <dbReference type="ARBA" id="ARBA00023128"/>
    </source>
</evidence>
<protein>
    <recommendedName>
        <fullName evidence="4">NADH-ubiquinone oxidoreductase chain 2</fullName>
        <ecNumber evidence="3">7.1.1.2</ecNumber>
    </recommendedName>
    <alternativeName>
        <fullName evidence="16">NADH dehydrogenase subunit 2</fullName>
    </alternativeName>
</protein>
<evidence type="ECO:0000256" key="4">
    <source>
        <dbReference type="ARBA" id="ARBA00021008"/>
    </source>
</evidence>
<comment type="catalytic activity">
    <reaction evidence="17">
        <text>a ubiquinone + NADH + 5 H(+)(in) = a ubiquinol + NAD(+) + 4 H(+)(out)</text>
        <dbReference type="Rhea" id="RHEA:29091"/>
        <dbReference type="Rhea" id="RHEA-COMP:9565"/>
        <dbReference type="Rhea" id="RHEA-COMP:9566"/>
        <dbReference type="ChEBI" id="CHEBI:15378"/>
        <dbReference type="ChEBI" id="CHEBI:16389"/>
        <dbReference type="ChEBI" id="CHEBI:17976"/>
        <dbReference type="ChEBI" id="CHEBI:57540"/>
        <dbReference type="ChEBI" id="CHEBI:57945"/>
        <dbReference type="EC" id="7.1.1.2"/>
    </reaction>
</comment>
<evidence type="ECO:0000256" key="13">
    <source>
        <dbReference type="ARBA" id="ARBA00023075"/>
    </source>
</evidence>
<reference evidence="20" key="1">
    <citation type="journal article" date="2019" name="Mol. Phylogenet. Evol.">
        <title>A mitochondrial genome phylogeny of Mytilidae (Bivalvia: Mytilida).</title>
        <authorList>
            <person name="Lee Y."/>
            <person name="Kwak H."/>
            <person name="Shin J."/>
            <person name="Kim S.C."/>
            <person name="Kim T."/>
            <person name="Park J.K."/>
        </authorList>
    </citation>
    <scope>NUCLEOTIDE SEQUENCE</scope>
</reference>
<feature type="transmembrane region" description="Helical" evidence="18">
    <location>
        <begin position="294"/>
        <end position="313"/>
    </location>
</feature>
<evidence type="ECO:0000256" key="16">
    <source>
        <dbReference type="ARBA" id="ARBA00031028"/>
    </source>
</evidence>
<keyword evidence="9" id="KW-1278">Translocase</keyword>
<feature type="transmembrane region" description="Helical" evidence="18">
    <location>
        <begin position="139"/>
        <end position="161"/>
    </location>
</feature>
<accession>A0A516EZG3</accession>
<gene>
    <name evidence="20" type="primary">nad2</name>
</gene>
<keyword evidence="7 18" id="KW-0812">Transmembrane</keyword>
<dbReference type="AlphaFoldDB" id="A0A516EZG3"/>
<feature type="transmembrane region" description="Helical" evidence="18">
    <location>
        <begin position="12"/>
        <end position="35"/>
    </location>
</feature>
<evidence type="ECO:0000256" key="1">
    <source>
        <dbReference type="ARBA" id="ARBA00004448"/>
    </source>
</evidence>
<dbReference type="GO" id="GO:0006120">
    <property type="term" value="P:mitochondrial electron transport, NADH to ubiquinone"/>
    <property type="evidence" value="ECO:0007669"/>
    <property type="project" value="TreeGrafter"/>
</dbReference>
<dbReference type="GO" id="GO:0005743">
    <property type="term" value="C:mitochondrial inner membrane"/>
    <property type="evidence" value="ECO:0007669"/>
    <property type="project" value="UniProtKB-SubCell"/>
</dbReference>
<keyword evidence="13" id="KW-0830">Ubiquinone</keyword>
<evidence type="ECO:0000313" key="20">
    <source>
        <dbReference type="EMBL" id="QDO71896.1"/>
    </source>
</evidence>
<proteinExistence type="inferred from homology"/>
<keyword evidence="14 20" id="KW-0496">Mitochondrion</keyword>
<keyword evidence="5" id="KW-0813">Transport</keyword>
<keyword evidence="11 18" id="KW-1133">Transmembrane helix</keyword>
<sequence>MFFSLLSPMMMLSGFAVFFGAIISVSSMSWVGLWVGMELNLFGFLIFMNFDGVSVPEPCVKYFIVQSTGSMFLVMGFLGVESFASVMTMFLIVSGATLKAGVFPFHSWVPLVVKNSSWMSSSLILTWQKLAPLMAMAIVMSKIFLSILVFFMALIGGIGGLNQLSIRLMSAYSSFVHTSWMLASLLNSLVVFVFYFFIYMLSVLCLFWCCAKINKYSVVSSGFSASASVCLIMLSGVPPFLGFLGKILVFLSVMSMEIFPCIIGSVISLKFYLSFFYSMVMSSSHSDYLSGAEKIITTLVVINVVGLMVVFMIF</sequence>
<dbReference type="Pfam" id="PF00361">
    <property type="entry name" value="Proton_antipo_M"/>
    <property type="match status" value="1"/>
</dbReference>
<evidence type="ECO:0000256" key="11">
    <source>
        <dbReference type="ARBA" id="ARBA00022989"/>
    </source>
</evidence>
<keyword evidence="15 18" id="KW-0472">Membrane</keyword>
<keyword evidence="12" id="KW-0520">NAD</keyword>
<dbReference type="EC" id="7.1.1.2" evidence="3"/>